<proteinExistence type="predicted"/>
<keyword evidence="2" id="KW-1185">Reference proteome</keyword>
<sequence length="56" mass="6795">MNLVKNNAKINLLLHTILKKEMYCWILKNKCRYSILLQIYIYLKEAYNNSSIQLFK</sequence>
<accession>A0A8T3BZZ0</accession>
<name>A0A8T3BZZ0_DENNO</name>
<dbReference type="SMR" id="A0A8T3BZZ0"/>
<reference evidence="1" key="1">
    <citation type="journal article" date="2022" name="Front. Genet.">
        <title>Chromosome-Scale Assembly of the Dendrobium nobile Genome Provides Insights Into the Molecular Mechanism of the Biosynthesis of the Medicinal Active Ingredient of Dendrobium.</title>
        <authorList>
            <person name="Xu Q."/>
            <person name="Niu S.-C."/>
            <person name="Li K.-L."/>
            <person name="Zheng P.-J."/>
            <person name="Zhang X.-J."/>
            <person name="Jia Y."/>
            <person name="Liu Y."/>
            <person name="Niu Y.-X."/>
            <person name="Yu L.-H."/>
            <person name="Chen D.-F."/>
            <person name="Zhang G.-Q."/>
        </authorList>
    </citation>
    <scope>NUCLEOTIDE SEQUENCE</scope>
    <source>
        <tissue evidence="1">Leaf</tissue>
    </source>
</reference>
<dbReference type="AlphaFoldDB" id="A0A8T3BZZ0"/>
<comment type="caution">
    <text evidence="1">The sequence shown here is derived from an EMBL/GenBank/DDBJ whole genome shotgun (WGS) entry which is preliminary data.</text>
</comment>
<protein>
    <submittedName>
        <fullName evidence="1">Uncharacterized protein</fullName>
    </submittedName>
</protein>
<organism evidence="1 2">
    <name type="scientific">Dendrobium nobile</name>
    <name type="common">Orchid</name>
    <dbReference type="NCBI Taxonomy" id="94219"/>
    <lineage>
        <taxon>Eukaryota</taxon>
        <taxon>Viridiplantae</taxon>
        <taxon>Streptophyta</taxon>
        <taxon>Embryophyta</taxon>
        <taxon>Tracheophyta</taxon>
        <taxon>Spermatophyta</taxon>
        <taxon>Magnoliopsida</taxon>
        <taxon>Liliopsida</taxon>
        <taxon>Asparagales</taxon>
        <taxon>Orchidaceae</taxon>
        <taxon>Epidendroideae</taxon>
        <taxon>Malaxideae</taxon>
        <taxon>Dendrobiinae</taxon>
        <taxon>Dendrobium</taxon>
    </lineage>
</organism>
<evidence type="ECO:0000313" key="2">
    <source>
        <dbReference type="Proteomes" id="UP000829196"/>
    </source>
</evidence>
<dbReference type="Proteomes" id="UP000829196">
    <property type="component" value="Unassembled WGS sequence"/>
</dbReference>
<evidence type="ECO:0000313" key="1">
    <source>
        <dbReference type="EMBL" id="KAI0523974.1"/>
    </source>
</evidence>
<gene>
    <name evidence="1" type="ORF">KFK09_003338</name>
</gene>
<dbReference type="EMBL" id="JAGYWB010000004">
    <property type="protein sequence ID" value="KAI0523974.1"/>
    <property type="molecule type" value="Genomic_DNA"/>
</dbReference>